<evidence type="ECO:0000313" key="1">
    <source>
        <dbReference type="EMBL" id="CCX30103.1"/>
    </source>
</evidence>
<sequence length="185" mass="21485">MNTSEGIWNRWWNTLGYCKFTFGIFWGWVNASRLRTQGVAKAISRFSPTRAKVRAYTCHPQYVQSKMLFKIGIQTKIVFADLGWAKLGSPRTRYGYHEYRYYSKSLIFRKSANTEYSGPAKLWIEGRADFPPSPLLSGLKSCTNVTTPRHAGYVPARCHLRHRLWPASCYINQPLVLWQRLTRQA</sequence>
<protein>
    <submittedName>
        <fullName evidence="1">Uncharacterized protein</fullName>
    </submittedName>
</protein>
<dbReference type="AlphaFoldDB" id="U4LE08"/>
<proteinExistence type="predicted"/>
<dbReference type="EMBL" id="HF935418">
    <property type="protein sequence ID" value="CCX30103.1"/>
    <property type="molecule type" value="Genomic_DNA"/>
</dbReference>
<reference evidence="1 2" key="1">
    <citation type="journal article" date="2013" name="PLoS Genet.">
        <title>The genome and development-dependent transcriptomes of Pyronema confluens: a window into fungal evolution.</title>
        <authorList>
            <person name="Traeger S."/>
            <person name="Altegoer F."/>
            <person name="Freitag M."/>
            <person name="Gabaldon T."/>
            <person name="Kempken F."/>
            <person name="Kumar A."/>
            <person name="Marcet-Houben M."/>
            <person name="Poggeler S."/>
            <person name="Stajich J.E."/>
            <person name="Nowrousian M."/>
        </authorList>
    </citation>
    <scope>NUCLEOTIDE SEQUENCE [LARGE SCALE GENOMIC DNA]</scope>
    <source>
        <strain evidence="2">CBS 100304</strain>
        <tissue evidence="1">Vegetative mycelium</tissue>
    </source>
</reference>
<dbReference type="Proteomes" id="UP000018144">
    <property type="component" value="Unassembled WGS sequence"/>
</dbReference>
<organism evidence="1 2">
    <name type="scientific">Pyronema omphalodes (strain CBS 100304)</name>
    <name type="common">Pyronema confluens</name>
    <dbReference type="NCBI Taxonomy" id="1076935"/>
    <lineage>
        <taxon>Eukaryota</taxon>
        <taxon>Fungi</taxon>
        <taxon>Dikarya</taxon>
        <taxon>Ascomycota</taxon>
        <taxon>Pezizomycotina</taxon>
        <taxon>Pezizomycetes</taxon>
        <taxon>Pezizales</taxon>
        <taxon>Pyronemataceae</taxon>
        <taxon>Pyronema</taxon>
    </lineage>
</organism>
<accession>U4LE08</accession>
<evidence type="ECO:0000313" key="2">
    <source>
        <dbReference type="Proteomes" id="UP000018144"/>
    </source>
</evidence>
<gene>
    <name evidence="1" type="ORF">PCON_08129</name>
</gene>
<name>U4LE08_PYROM</name>
<keyword evidence="2" id="KW-1185">Reference proteome</keyword>